<feature type="transmembrane region" description="Helical" evidence="8">
    <location>
        <begin position="173"/>
        <end position="190"/>
    </location>
</feature>
<reference evidence="9" key="1">
    <citation type="journal article" date="2023" name="G3 (Bethesda)">
        <title>Whole genome assemblies of Zophobas morio and Tenebrio molitor.</title>
        <authorList>
            <person name="Kaur S."/>
            <person name="Stinson S.A."/>
            <person name="diCenzo G.C."/>
        </authorList>
    </citation>
    <scope>NUCLEOTIDE SEQUENCE</scope>
    <source>
        <strain evidence="9">QUZm001</strain>
    </source>
</reference>
<evidence type="ECO:0000256" key="4">
    <source>
        <dbReference type="ARBA" id="ARBA00022989"/>
    </source>
</evidence>
<dbReference type="GO" id="GO:0007635">
    <property type="term" value="P:chemosensory behavior"/>
    <property type="evidence" value="ECO:0007669"/>
    <property type="project" value="TreeGrafter"/>
</dbReference>
<evidence type="ECO:0000256" key="1">
    <source>
        <dbReference type="ARBA" id="ARBA00004651"/>
    </source>
</evidence>
<keyword evidence="10" id="KW-1185">Reference proteome</keyword>
<accession>A0AA38I637</accession>
<dbReference type="InterPro" id="IPR013604">
    <property type="entry name" value="7TM_chemorcpt"/>
</dbReference>
<feature type="transmembrane region" description="Helical" evidence="8">
    <location>
        <begin position="79"/>
        <end position="99"/>
    </location>
</feature>
<keyword evidence="6 8" id="KW-0675">Receptor</keyword>
<feature type="transmembrane region" description="Helical" evidence="8">
    <location>
        <begin position="267"/>
        <end position="292"/>
    </location>
</feature>
<feature type="transmembrane region" description="Helical" evidence="8">
    <location>
        <begin position="134"/>
        <end position="153"/>
    </location>
</feature>
<evidence type="ECO:0000256" key="5">
    <source>
        <dbReference type="ARBA" id="ARBA00023136"/>
    </source>
</evidence>
<feature type="transmembrane region" description="Helical" evidence="8">
    <location>
        <begin position="237"/>
        <end position="261"/>
    </location>
</feature>
<feature type="transmembrane region" description="Helical" evidence="8">
    <location>
        <begin position="338"/>
        <end position="364"/>
    </location>
</feature>
<evidence type="ECO:0000313" key="10">
    <source>
        <dbReference type="Proteomes" id="UP001168821"/>
    </source>
</evidence>
<evidence type="ECO:0000256" key="3">
    <source>
        <dbReference type="ARBA" id="ARBA00022692"/>
    </source>
</evidence>
<dbReference type="GO" id="GO:0030425">
    <property type="term" value="C:dendrite"/>
    <property type="evidence" value="ECO:0007669"/>
    <property type="project" value="TreeGrafter"/>
</dbReference>
<gene>
    <name evidence="9" type="ORF">Zmor_019951</name>
</gene>
<proteinExistence type="inferred from homology"/>
<dbReference type="GO" id="GO:0050909">
    <property type="term" value="P:sensory perception of taste"/>
    <property type="evidence" value="ECO:0007669"/>
    <property type="project" value="InterPro"/>
</dbReference>
<dbReference type="PANTHER" id="PTHR21143">
    <property type="entry name" value="INVERTEBRATE GUSTATORY RECEPTOR"/>
    <property type="match status" value="1"/>
</dbReference>
<feature type="transmembrane region" description="Helical" evidence="8">
    <location>
        <begin position="12"/>
        <end position="30"/>
    </location>
</feature>
<protein>
    <recommendedName>
        <fullName evidence="8">Gustatory receptor</fullName>
    </recommendedName>
</protein>
<comment type="subcellular location">
    <subcellularLocation>
        <location evidence="1 8">Cell membrane</location>
        <topology evidence="1 8">Multi-pass membrane protein</topology>
    </subcellularLocation>
</comment>
<dbReference type="PANTHER" id="PTHR21143:SF104">
    <property type="entry name" value="GUSTATORY RECEPTOR 8A-RELATED"/>
    <property type="match status" value="1"/>
</dbReference>
<dbReference type="GO" id="GO:0005886">
    <property type="term" value="C:plasma membrane"/>
    <property type="evidence" value="ECO:0007669"/>
    <property type="project" value="UniProtKB-SubCell"/>
</dbReference>
<evidence type="ECO:0000256" key="8">
    <source>
        <dbReference type="RuleBase" id="RU363108"/>
    </source>
</evidence>
<keyword evidence="3 8" id="KW-0812">Transmembrane</keyword>
<name>A0AA38I637_9CUCU</name>
<evidence type="ECO:0000256" key="2">
    <source>
        <dbReference type="ARBA" id="ARBA00022475"/>
    </source>
</evidence>
<comment type="caution">
    <text evidence="9">The sequence shown here is derived from an EMBL/GenBank/DDBJ whole genome shotgun (WGS) entry which is preliminary data.</text>
</comment>
<keyword evidence="4 8" id="KW-1133">Transmembrane helix</keyword>
<dbReference type="AlphaFoldDB" id="A0AA38I637"/>
<dbReference type="GO" id="GO:0007165">
    <property type="term" value="P:signal transduction"/>
    <property type="evidence" value="ECO:0007669"/>
    <property type="project" value="UniProtKB-KW"/>
</dbReference>
<keyword evidence="5 8" id="KW-0472">Membrane</keyword>
<evidence type="ECO:0000256" key="6">
    <source>
        <dbReference type="ARBA" id="ARBA00023170"/>
    </source>
</evidence>
<dbReference type="Proteomes" id="UP001168821">
    <property type="component" value="Unassembled WGS sequence"/>
</dbReference>
<dbReference type="EMBL" id="JALNTZ010000006">
    <property type="protein sequence ID" value="KAJ3648117.1"/>
    <property type="molecule type" value="Genomic_DNA"/>
</dbReference>
<evidence type="ECO:0000256" key="7">
    <source>
        <dbReference type="ARBA" id="ARBA00023224"/>
    </source>
</evidence>
<organism evidence="9 10">
    <name type="scientific">Zophobas morio</name>
    <dbReference type="NCBI Taxonomy" id="2755281"/>
    <lineage>
        <taxon>Eukaryota</taxon>
        <taxon>Metazoa</taxon>
        <taxon>Ecdysozoa</taxon>
        <taxon>Arthropoda</taxon>
        <taxon>Hexapoda</taxon>
        <taxon>Insecta</taxon>
        <taxon>Pterygota</taxon>
        <taxon>Neoptera</taxon>
        <taxon>Endopterygota</taxon>
        <taxon>Coleoptera</taxon>
        <taxon>Polyphaga</taxon>
        <taxon>Cucujiformia</taxon>
        <taxon>Tenebrionidae</taxon>
        <taxon>Zophobas</taxon>
    </lineage>
</organism>
<dbReference type="GO" id="GO:0030424">
    <property type="term" value="C:axon"/>
    <property type="evidence" value="ECO:0007669"/>
    <property type="project" value="TreeGrafter"/>
</dbReference>
<dbReference type="GO" id="GO:0008049">
    <property type="term" value="P:male courtship behavior"/>
    <property type="evidence" value="ECO:0007669"/>
    <property type="project" value="TreeGrafter"/>
</dbReference>
<comment type="function">
    <text evidence="8">Gustatory receptor which mediates acceptance or avoidance behavior, depending on its substrates.</text>
</comment>
<keyword evidence="7 8" id="KW-0807">Transducer</keyword>
<keyword evidence="2 8" id="KW-1003">Cell membrane</keyword>
<dbReference type="Pfam" id="PF08395">
    <property type="entry name" value="7tm_7"/>
    <property type="match status" value="1"/>
</dbReference>
<dbReference type="GO" id="GO:0043025">
    <property type="term" value="C:neuronal cell body"/>
    <property type="evidence" value="ECO:0007669"/>
    <property type="project" value="TreeGrafter"/>
</dbReference>
<sequence>MELPRTTDSSIRLLFLYLNLYVITPWYSFVDNSFYKPWLCKTYGCGLILIRVVCTGISFHKNLTSDGLAAKFLLTQRIIHHFTKATTCAVMVSIIITSMKDFDKWKLLFGNCQSINDNLQTKKKLSMINPRIDFFVKQILFGIFTMYSLYGWYVCYGSTFWHSIVFSDRNALYYEFLWVYFLKCVVELLGNGYRSLNATLVDVKINLTEDLARKVCQNYRLLAETIELFNSMFGNQLILIIFHSGLHTINSLNVCLLYTKLQHSFSFFYHVVIGCLCLVVLVLYNFVTLVILMDSTVAEARKYQDLCFQIEDKFNVNSDEAKIAAKLSKLSKQFLKEFSAGGFFVINKSVVISVLVHLAGYMVVTVQFNMDDL</sequence>
<evidence type="ECO:0000313" key="9">
    <source>
        <dbReference type="EMBL" id="KAJ3648117.1"/>
    </source>
</evidence>
<comment type="similarity">
    <text evidence="8">Belongs to the insect chemoreceptor superfamily. Gustatory receptor (GR) family.</text>
</comment>